<keyword evidence="2" id="KW-0560">Oxidoreductase</keyword>
<dbReference type="FunFam" id="3.40.50.720:FF:000084">
    <property type="entry name" value="Short-chain dehydrogenase reductase"/>
    <property type="match status" value="1"/>
</dbReference>
<reference evidence="4 5" key="1">
    <citation type="journal article" date="2018" name="Nat. Biotechnol.">
        <title>A standardized bacterial taxonomy based on genome phylogeny substantially revises the tree of life.</title>
        <authorList>
            <person name="Parks D.H."/>
            <person name="Chuvochina M."/>
            <person name="Waite D.W."/>
            <person name="Rinke C."/>
            <person name="Skarshewski A."/>
            <person name="Chaumeil P.A."/>
            <person name="Hugenholtz P."/>
        </authorList>
    </citation>
    <scope>NUCLEOTIDE SEQUENCE [LARGE SCALE GENOMIC DNA]</scope>
    <source>
        <strain evidence="4">UBA11247</strain>
    </source>
</reference>
<name>A0A3D4SVH9_9CORY</name>
<evidence type="ECO:0000313" key="4">
    <source>
        <dbReference type="EMBL" id="HCT13232.1"/>
    </source>
</evidence>
<dbReference type="Gene3D" id="3.40.50.720">
    <property type="entry name" value="NAD(P)-binding Rossmann-like Domain"/>
    <property type="match status" value="1"/>
</dbReference>
<organism evidence="4 5">
    <name type="scientific">Corynebacterium nuruki</name>
    <dbReference type="NCBI Taxonomy" id="1032851"/>
    <lineage>
        <taxon>Bacteria</taxon>
        <taxon>Bacillati</taxon>
        <taxon>Actinomycetota</taxon>
        <taxon>Actinomycetes</taxon>
        <taxon>Mycobacteriales</taxon>
        <taxon>Corynebacteriaceae</taxon>
        <taxon>Corynebacterium</taxon>
    </lineage>
</organism>
<comment type="similarity">
    <text evidence="1">Belongs to the short-chain dehydrogenases/reductases (SDR) family.</text>
</comment>
<dbReference type="AlphaFoldDB" id="A0A3D4SVH9"/>
<gene>
    <name evidence="4" type="ORF">DIW82_00115</name>
</gene>
<dbReference type="CDD" id="cd05233">
    <property type="entry name" value="SDR_c"/>
    <property type="match status" value="1"/>
</dbReference>
<feature type="domain" description="Ketoreductase" evidence="3">
    <location>
        <begin position="9"/>
        <end position="200"/>
    </location>
</feature>
<dbReference type="SMART" id="SM00822">
    <property type="entry name" value="PKS_KR"/>
    <property type="match status" value="1"/>
</dbReference>
<dbReference type="InterPro" id="IPR020904">
    <property type="entry name" value="Sc_DH/Rdtase_CS"/>
</dbReference>
<dbReference type="NCBIfam" id="NF005559">
    <property type="entry name" value="PRK07231.1"/>
    <property type="match status" value="1"/>
</dbReference>
<proteinExistence type="inferred from homology"/>
<protein>
    <submittedName>
        <fullName evidence="4">SDR family NAD(P)-dependent oxidoreductase</fullName>
    </submittedName>
</protein>
<comment type="caution">
    <text evidence="4">The sequence shown here is derived from an EMBL/GenBank/DDBJ whole genome shotgun (WGS) entry which is preliminary data.</text>
</comment>
<dbReference type="GO" id="GO:0016491">
    <property type="term" value="F:oxidoreductase activity"/>
    <property type="evidence" value="ECO:0007669"/>
    <property type="project" value="UniProtKB-KW"/>
</dbReference>
<dbReference type="EMBL" id="DQID01000001">
    <property type="protein sequence ID" value="HCT13232.1"/>
    <property type="molecule type" value="Genomic_DNA"/>
</dbReference>
<dbReference type="InterPro" id="IPR002347">
    <property type="entry name" value="SDR_fam"/>
</dbReference>
<dbReference type="InterPro" id="IPR057326">
    <property type="entry name" value="KR_dom"/>
</dbReference>
<dbReference type="PANTHER" id="PTHR43943:SF2">
    <property type="entry name" value="DEHYDROGENASE_REDUCTASE 4"/>
    <property type="match status" value="1"/>
</dbReference>
<evidence type="ECO:0000256" key="1">
    <source>
        <dbReference type="ARBA" id="ARBA00006484"/>
    </source>
</evidence>
<dbReference type="SUPFAM" id="SSF51735">
    <property type="entry name" value="NAD(P)-binding Rossmann-fold domains"/>
    <property type="match status" value="1"/>
</dbReference>
<dbReference type="InterPro" id="IPR036291">
    <property type="entry name" value="NAD(P)-bd_dom_sf"/>
</dbReference>
<dbReference type="PRINTS" id="PR00080">
    <property type="entry name" value="SDRFAMILY"/>
</dbReference>
<sequence length="261" mass="26071">MTTYDFTGRTAVVTGGSRGIGHATATLLAASGADVFLTSRKQDAAEAAAAQITTELAGLAGAGSVTGLAGHVADPDAAESVCATAVARTGRLDVLVNNAGTNPAYGPVADQDPALVAKVFEINVTGPTIWTRAALTAGLGAEETGAIVNICSIGALTMEDGIGVYNASKAALLHLTEQLARELGPAVRVNSVCPGVVRTRLSEALWKEHEAAVAAGSPLGRIGEPADIADAVAFLASPTSSWITGSNLVVDGGELVGTVGK</sequence>
<evidence type="ECO:0000256" key="2">
    <source>
        <dbReference type="ARBA" id="ARBA00023002"/>
    </source>
</evidence>
<dbReference type="Pfam" id="PF13561">
    <property type="entry name" value="adh_short_C2"/>
    <property type="match status" value="1"/>
</dbReference>
<accession>A0A3D4SVH9</accession>
<dbReference type="RefSeq" id="WP_010120358.1">
    <property type="nucleotide sequence ID" value="NZ_DAITTW010000010.1"/>
</dbReference>
<dbReference type="STRING" id="863239.GCA_000213935_01536"/>
<dbReference type="Proteomes" id="UP000261739">
    <property type="component" value="Unassembled WGS sequence"/>
</dbReference>
<dbReference type="PROSITE" id="PS00061">
    <property type="entry name" value="ADH_SHORT"/>
    <property type="match status" value="1"/>
</dbReference>
<evidence type="ECO:0000313" key="5">
    <source>
        <dbReference type="Proteomes" id="UP000261739"/>
    </source>
</evidence>
<dbReference type="PRINTS" id="PR00081">
    <property type="entry name" value="GDHRDH"/>
</dbReference>
<dbReference type="PANTHER" id="PTHR43943">
    <property type="entry name" value="DEHYDROGENASE/REDUCTASE (SDR FAMILY) MEMBER 4"/>
    <property type="match status" value="1"/>
</dbReference>
<evidence type="ECO:0000259" key="3">
    <source>
        <dbReference type="SMART" id="SM00822"/>
    </source>
</evidence>